<reference evidence="2 3" key="1">
    <citation type="submission" date="2015-07" db="EMBL/GenBank/DDBJ databases">
        <title>Emmonsia species relationships and genome sequence.</title>
        <authorList>
            <person name="Cuomo C.A."/>
            <person name="Schwartz I.S."/>
            <person name="Kenyon C."/>
            <person name="de Hoog G.S."/>
            <person name="Govender N.P."/>
            <person name="Botha A."/>
            <person name="Moreno L."/>
            <person name="de Vries M."/>
            <person name="Munoz J.F."/>
            <person name="Stielow J.B."/>
        </authorList>
    </citation>
    <scope>NUCLEOTIDE SEQUENCE [LARGE SCALE GENOMIC DNA]</scope>
    <source>
        <strain evidence="2 3">CBS 136260</strain>
    </source>
</reference>
<evidence type="ECO:0000256" key="1">
    <source>
        <dbReference type="SAM" id="MobiDB-lite"/>
    </source>
</evidence>
<accession>A0A1B7NPT4</accession>
<dbReference type="Proteomes" id="UP000091918">
    <property type="component" value="Unassembled WGS sequence"/>
</dbReference>
<keyword evidence="3" id="KW-1185">Reference proteome</keyword>
<evidence type="ECO:0000313" key="3">
    <source>
        <dbReference type="Proteomes" id="UP000091918"/>
    </source>
</evidence>
<proteinExistence type="predicted"/>
<dbReference type="STRING" id="1658172.A0A1B7NPT4"/>
<dbReference type="EMBL" id="LGUA01001279">
    <property type="protein sequence ID" value="OAX78841.1"/>
    <property type="molecule type" value="Genomic_DNA"/>
</dbReference>
<protein>
    <submittedName>
        <fullName evidence="2">Uncharacterized protein</fullName>
    </submittedName>
</protein>
<feature type="region of interest" description="Disordered" evidence="1">
    <location>
        <begin position="1"/>
        <end position="57"/>
    </location>
</feature>
<name>A0A1B7NPT4_9EURO</name>
<feature type="compositionally biased region" description="Polar residues" evidence="1">
    <location>
        <begin position="17"/>
        <end position="42"/>
    </location>
</feature>
<comment type="caution">
    <text evidence="2">The sequence shown here is derived from an EMBL/GenBank/DDBJ whole genome shotgun (WGS) entry which is preliminary data.</text>
</comment>
<dbReference type="SUPFAM" id="SSF57850">
    <property type="entry name" value="RING/U-box"/>
    <property type="match status" value="1"/>
</dbReference>
<dbReference type="OrthoDB" id="4188825at2759"/>
<dbReference type="AlphaFoldDB" id="A0A1B7NPT4"/>
<gene>
    <name evidence="2" type="ORF">ACJ72_06846</name>
</gene>
<evidence type="ECO:0000313" key="2">
    <source>
        <dbReference type="EMBL" id="OAX78841.1"/>
    </source>
</evidence>
<organism evidence="2 3">
    <name type="scientific">Emergomyces africanus</name>
    <dbReference type="NCBI Taxonomy" id="1955775"/>
    <lineage>
        <taxon>Eukaryota</taxon>
        <taxon>Fungi</taxon>
        <taxon>Dikarya</taxon>
        <taxon>Ascomycota</taxon>
        <taxon>Pezizomycotina</taxon>
        <taxon>Eurotiomycetes</taxon>
        <taxon>Eurotiomycetidae</taxon>
        <taxon>Onygenales</taxon>
        <taxon>Ajellomycetaceae</taxon>
        <taxon>Emergomyces</taxon>
    </lineage>
</organism>
<sequence>MESTSQGSPADAENIQHACSTQSLTQSPCASPQHNPSSTRGSAPNLPQGDSRDQVPLKLPTPKPWAWTCHECDETYNFEATTRCLYDGHYFCSRVLKNRNSPPRHNRNQNWEKCTNIFDAVGWKAMKAWQQEMRRANGKEKQREPDCISDCISPRDCVNRTAVSATTTLFEYPTSHAVFSHRSADLNQQIDLDEVENSFRVGSKRVRLEAADAPSEASPAKRRKLTHENISYTTKRLCSTNMTNISDGILESSPLLIGSPLRVTHCYQTTFITRIEYVEI</sequence>